<sequence length="287" mass="33069">MPRRKTYFIASLLDECDTNDVKTVNCRTVKSMEIINKECESLRKMNREIPGCSHNGMQRQSVTPKSFSTPCRRTLPMPTVRNQVQNFPENEPSQYFLQRLPVATSLQALSQYSIPCLSHLMNTRYQLMQMQQTAQQWSSLLSSTASTSSPSLSSTSMIAINEQILSNQTSIQHQQHRFRIMNKHNQSTIKKYRCDICDKTFSRSNTLVTHKRIHTGEKPFNCDHCGRAFRQPGNLTRHRLTHTTVKPYICSICEKAFNRASNLHTHMRTHSQIFRTKLTTIQSLGSI</sequence>
<dbReference type="AlphaFoldDB" id="A0A238BSR1"/>
<dbReference type="FunFam" id="3.30.160.60:FF:000634">
    <property type="entry name" value="Zinc finger X-chromosomal protein"/>
    <property type="match status" value="1"/>
</dbReference>
<feature type="domain" description="C2H2-type" evidence="9">
    <location>
        <begin position="248"/>
        <end position="271"/>
    </location>
</feature>
<feature type="compositionally biased region" description="Polar residues" evidence="8">
    <location>
        <begin position="55"/>
        <end position="71"/>
    </location>
</feature>
<dbReference type="GO" id="GO:0000981">
    <property type="term" value="F:DNA-binding transcription factor activity, RNA polymerase II-specific"/>
    <property type="evidence" value="ECO:0007669"/>
    <property type="project" value="TreeGrafter"/>
</dbReference>
<dbReference type="InterPro" id="IPR013087">
    <property type="entry name" value="Znf_C2H2_type"/>
</dbReference>
<evidence type="ECO:0000256" key="2">
    <source>
        <dbReference type="ARBA" id="ARBA00022723"/>
    </source>
</evidence>
<evidence type="ECO:0000313" key="11">
    <source>
        <dbReference type="Proteomes" id="UP000242913"/>
    </source>
</evidence>
<evidence type="ECO:0000256" key="4">
    <source>
        <dbReference type="ARBA" id="ARBA00022771"/>
    </source>
</evidence>
<keyword evidence="6" id="KW-0539">Nucleus</keyword>
<dbReference type="GO" id="GO:0000978">
    <property type="term" value="F:RNA polymerase II cis-regulatory region sequence-specific DNA binding"/>
    <property type="evidence" value="ECO:0007669"/>
    <property type="project" value="TreeGrafter"/>
</dbReference>
<evidence type="ECO:0000256" key="3">
    <source>
        <dbReference type="ARBA" id="ARBA00022737"/>
    </source>
</evidence>
<accession>A0A238BSR1</accession>
<organism evidence="10 11">
    <name type="scientific">Onchocerca flexuosa</name>
    <dbReference type="NCBI Taxonomy" id="387005"/>
    <lineage>
        <taxon>Eukaryota</taxon>
        <taxon>Metazoa</taxon>
        <taxon>Ecdysozoa</taxon>
        <taxon>Nematoda</taxon>
        <taxon>Chromadorea</taxon>
        <taxon>Rhabditida</taxon>
        <taxon>Spirurina</taxon>
        <taxon>Spiruromorpha</taxon>
        <taxon>Filarioidea</taxon>
        <taxon>Onchocercidae</taxon>
        <taxon>Onchocerca</taxon>
    </lineage>
</organism>
<evidence type="ECO:0000256" key="1">
    <source>
        <dbReference type="ARBA" id="ARBA00004123"/>
    </source>
</evidence>
<dbReference type="GO" id="GO:0005634">
    <property type="term" value="C:nucleus"/>
    <property type="evidence" value="ECO:0007669"/>
    <property type="project" value="UniProtKB-SubCell"/>
</dbReference>
<protein>
    <submittedName>
        <fullName evidence="10">Zinc finger, C2H2 type</fullName>
    </submittedName>
</protein>
<proteinExistence type="predicted"/>
<dbReference type="GO" id="GO:0008270">
    <property type="term" value="F:zinc ion binding"/>
    <property type="evidence" value="ECO:0007669"/>
    <property type="project" value="UniProtKB-KW"/>
</dbReference>
<evidence type="ECO:0000313" key="10">
    <source>
        <dbReference type="EMBL" id="OZC07715.1"/>
    </source>
</evidence>
<dbReference type="Proteomes" id="UP000242913">
    <property type="component" value="Unassembled WGS sequence"/>
</dbReference>
<name>A0A238BSR1_9BILA</name>
<dbReference type="SMART" id="SM00355">
    <property type="entry name" value="ZnF_C2H2"/>
    <property type="match status" value="3"/>
</dbReference>
<evidence type="ECO:0000256" key="6">
    <source>
        <dbReference type="ARBA" id="ARBA00023242"/>
    </source>
</evidence>
<keyword evidence="5" id="KW-0862">Zinc</keyword>
<evidence type="ECO:0000259" key="9">
    <source>
        <dbReference type="PROSITE" id="PS50157"/>
    </source>
</evidence>
<feature type="domain" description="C2H2-type" evidence="9">
    <location>
        <begin position="220"/>
        <end position="247"/>
    </location>
</feature>
<keyword evidence="3" id="KW-0677">Repeat</keyword>
<dbReference type="Pfam" id="PF00096">
    <property type="entry name" value="zf-C2H2"/>
    <property type="match status" value="3"/>
</dbReference>
<comment type="subcellular location">
    <subcellularLocation>
        <location evidence="1">Nucleus</location>
    </subcellularLocation>
</comment>
<feature type="domain" description="C2H2-type" evidence="9">
    <location>
        <begin position="192"/>
        <end position="219"/>
    </location>
</feature>
<dbReference type="Gene3D" id="3.30.160.60">
    <property type="entry name" value="Classic Zinc Finger"/>
    <property type="match status" value="3"/>
</dbReference>
<dbReference type="PANTHER" id="PTHR23235:SF120">
    <property type="entry name" value="KRUPPEL-LIKE FACTOR 15"/>
    <property type="match status" value="1"/>
</dbReference>
<dbReference type="PROSITE" id="PS50157">
    <property type="entry name" value="ZINC_FINGER_C2H2_2"/>
    <property type="match status" value="3"/>
</dbReference>
<dbReference type="SUPFAM" id="SSF57667">
    <property type="entry name" value="beta-beta-alpha zinc fingers"/>
    <property type="match status" value="2"/>
</dbReference>
<reference evidence="10 11" key="1">
    <citation type="submission" date="2015-12" db="EMBL/GenBank/DDBJ databases">
        <title>Draft genome of the nematode, Onchocerca flexuosa.</title>
        <authorList>
            <person name="Mitreva M."/>
        </authorList>
    </citation>
    <scope>NUCLEOTIDE SEQUENCE [LARGE SCALE GENOMIC DNA]</scope>
    <source>
        <strain evidence="10">Red Deer</strain>
    </source>
</reference>
<dbReference type="FunFam" id="3.30.160.60:FF:001182">
    <property type="entry name" value="Zinc finger, C2H2 type"/>
    <property type="match status" value="2"/>
</dbReference>
<evidence type="ECO:0000256" key="8">
    <source>
        <dbReference type="SAM" id="MobiDB-lite"/>
    </source>
</evidence>
<keyword evidence="4 7" id="KW-0863">Zinc-finger</keyword>
<evidence type="ECO:0000256" key="7">
    <source>
        <dbReference type="PROSITE-ProRule" id="PRU00042"/>
    </source>
</evidence>
<keyword evidence="2" id="KW-0479">Metal-binding</keyword>
<feature type="region of interest" description="Disordered" evidence="8">
    <location>
        <begin position="51"/>
        <end position="75"/>
    </location>
</feature>
<dbReference type="PANTHER" id="PTHR23235">
    <property type="entry name" value="KRUEPPEL-LIKE TRANSCRIPTION FACTOR"/>
    <property type="match status" value="1"/>
</dbReference>
<gene>
    <name evidence="10" type="ORF">X798_05270</name>
</gene>
<dbReference type="PROSITE" id="PS00028">
    <property type="entry name" value="ZINC_FINGER_C2H2_1"/>
    <property type="match status" value="3"/>
</dbReference>
<dbReference type="InterPro" id="IPR036236">
    <property type="entry name" value="Znf_C2H2_sf"/>
</dbReference>
<dbReference type="EMBL" id="KZ270024">
    <property type="protein sequence ID" value="OZC07715.1"/>
    <property type="molecule type" value="Genomic_DNA"/>
</dbReference>
<dbReference type="OrthoDB" id="40579at2759"/>
<evidence type="ECO:0000256" key="5">
    <source>
        <dbReference type="ARBA" id="ARBA00022833"/>
    </source>
</evidence>
<keyword evidence="11" id="KW-1185">Reference proteome</keyword>